<gene>
    <name evidence="2" type="ORF">Daus18300_010090</name>
</gene>
<organism evidence="2 3">
    <name type="scientific">Diaporthe australafricana</name>
    <dbReference type="NCBI Taxonomy" id="127596"/>
    <lineage>
        <taxon>Eukaryota</taxon>
        <taxon>Fungi</taxon>
        <taxon>Dikarya</taxon>
        <taxon>Ascomycota</taxon>
        <taxon>Pezizomycotina</taxon>
        <taxon>Sordariomycetes</taxon>
        <taxon>Sordariomycetidae</taxon>
        <taxon>Diaporthales</taxon>
        <taxon>Diaporthaceae</taxon>
        <taxon>Diaporthe</taxon>
    </lineage>
</organism>
<dbReference type="InterPro" id="IPR006461">
    <property type="entry name" value="PLAC_motif_containing"/>
</dbReference>
<proteinExistence type="predicted"/>
<feature type="region of interest" description="Disordered" evidence="1">
    <location>
        <begin position="158"/>
        <end position="216"/>
    </location>
</feature>
<evidence type="ECO:0000256" key="1">
    <source>
        <dbReference type="SAM" id="MobiDB-lite"/>
    </source>
</evidence>
<dbReference type="Pfam" id="PF04749">
    <property type="entry name" value="PLAC8"/>
    <property type="match status" value="1"/>
</dbReference>
<evidence type="ECO:0008006" key="4">
    <source>
        <dbReference type="Google" id="ProtNLM"/>
    </source>
</evidence>
<dbReference type="Proteomes" id="UP001583177">
    <property type="component" value="Unassembled WGS sequence"/>
</dbReference>
<dbReference type="NCBIfam" id="TIGR01571">
    <property type="entry name" value="A_thal_Cys_rich"/>
    <property type="match status" value="1"/>
</dbReference>
<evidence type="ECO:0000313" key="2">
    <source>
        <dbReference type="EMBL" id="KAL1858089.1"/>
    </source>
</evidence>
<accession>A0ABR3WBR2</accession>
<name>A0ABR3WBR2_9PEZI</name>
<feature type="compositionally biased region" description="Polar residues" evidence="1">
    <location>
        <begin position="1"/>
        <end position="18"/>
    </location>
</feature>
<reference evidence="2 3" key="1">
    <citation type="journal article" date="2024" name="IMA Fungus">
        <title>IMA Genome - F19 : A genome assembly and annotation guide to empower mycologists, including annotated draft genome sequences of Ceratocystis pirilliformis, Diaporthe australafricana, Fusarium ophioides, Paecilomyces lecythidis, and Sporothrix stenoceras.</title>
        <authorList>
            <person name="Aylward J."/>
            <person name="Wilson A.M."/>
            <person name="Visagie C.M."/>
            <person name="Spraker J."/>
            <person name="Barnes I."/>
            <person name="Buitendag C."/>
            <person name="Ceriani C."/>
            <person name="Del Mar Angel L."/>
            <person name="du Plessis D."/>
            <person name="Fuchs T."/>
            <person name="Gasser K."/>
            <person name="Kramer D."/>
            <person name="Li W."/>
            <person name="Munsamy K."/>
            <person name="Piso A."/>
            <person name="Price J.L."/>
            <person name="Sonnekus B."/>
            <person name="Thomas C."/>
            <person name="van der Nest A."/>
            <person name="van Dijk A."/>
            <person name="van Heerden A."/>
            <person name="van Vuuren N."/>
            <person name="Yilmaz N."/>
            <person name="Duong T.A."/>
            <person name="van der Merwe N.A."/>
            <person name="Wingfield M.J."/>
            <person name="Wingfield B.D."/>
        </authorList>
    </citation>
    <scope>NUCLEOTIDE SEQUENCE [LARGE SCALE GENOMIC DNA]</scope>
    <source>
        <strain evidence="2 3">CMW 18300</strain>
    </source>
</reference>
<feature type="compositionally biased region" description="Low complexity" evidence="1">
    <location>
        <begin position="174"/>
        <end position="186"/>
    </location>
</feature>
<feature type="compositionally biased region" description="Pro residues" evidence="1">
    <location>
        <begin position="187"/>
        <end position="202"/>
    </location>
</feature>
<evidence type="ECO:0000313" key="3">
    <source>
        <dbReference type="Proteomes" id="UP001583177"/>
    </source>
</evidence>
<sequence>MSAPAYSQTAPQQASSGPIDNRDVDDWTQRFNAVLAKPSEHVKSASPATAQPWHNSLFGCCSPIDLCLITYCLPCVTFGKTHHRLRKNGRMEGYEPINTSCLLFCATGCFGLHWIPQSMQRADLRDRYHLRGNCATDIATACCCILCDLVQQEKEAEHREPLMNPGGGPGGVQQGYQLQGDMAYPSQPVPAGPPAPPAPPAPVQQEKAQDAGVTNV</sequence>
<protein>
    <recommendedName>
        <fullName evidence="4">PLAC8 family protein</fullName>
    </recommendedName>
</protein>
<feature type="region of interest" description="Disordered" evidence="1">
    <location>
        <begin position="1"/>
        <end position="22"/>
    </location>
</feature>
<dbReference type="PANTHER" id="PTHR15907">
    <property type="entry name" value="DUF614 FAMILY PROTEIN-RELATED"/>
    <property type="match status" value="1"/>
</dbReference>
<comment type="caution">
    <text evidence="2">The sequence shown here is derived from an EMBL/GenBank/DDBJ whole genome shotgun (WGS) entry which is preliminary data.</text>
</comment>
<dbReference type="EMBL" id="JAWRVE010000108">
    <property type="protein sequence ID" value="KAL1858089.1"/>
    <property type="molecule type" value="Genomic_DNA"/>
</dbReference>
<keyword evidence="3" id="KW-1185">Reference proteome</keyword>